<reference evidence="2" key="1">
    <citation type="journal article" date="2023" name="Nat. Plants">
        <title>Single-cell RNA sequencing provides a high-resolution roadmap for understanding the multicellular compartmentation of specialized metabolism.</title>
        <authorList>
            <person name="Sun S."/>
            <person name="Shen X."/>
            <person name="Li Y."/>
            <person name="Li Y."/>
            <person name="Wang S."/>
            <person name="Li R."/>
            <person name="Zhang H."/>
            <person name="Shen G."/>
            <person name="Guo B."/>
            <person name="Wei J."/>
            <person name="Xu J."/>
            <person name="St-Pierre B."/>
            <person name="Chen S."/>
            <person name="Sun C."/>
        </authorList>
    </citation>
    <scope>NUCLEOTIDE SEQUENCE [LARGE SCALE GENOMIC DNA]</scope>
</reference>
<comment type="caution">
    <text evidence="1">The sequence shown here is derived from an EMBL/GenBank/DDBJ whole genome shotgun (WGS) entry which is preliminary data.</text>
</comment>
<proteinExistence type="predicted"/>
<protein>
    <submittedName>
        <fullName evidence="1">Uncharacterized protein</fullName>
    </submittedName>
</protein>
<sequence length="352" mass="39759">MALLSNLTTKCIEPCRSALSELLANILEGPIACLISDAILHFTREVAESFELPRIVLRTGGIASFHALASFPLLREKGYLPIQDSRLEEPILELPPLRIKDLPVINGCNMEALCELLKLVVQETKASSGLIWNSFEELEEAALATMLNMLSIPIFPIGPFHKLCPASSRSLMMPDKAMDEKLFLEIAWALANSNHPFLWVVRPGQIHCSEWLESLPSGFLEMLDGRGKIVKWYPQLEVLAHPAVGAFWTHNGWNPTMDSICEGVPMICMPFFTDQLVNARYVTDVWRVGLRLENVWDREKMNSVIKKLMEEKEGEEIRERMSLLKEKAKLCLRPGGSSHESLQRLTNFISSY</sequence>
<evidence type="ECO:0000313" key="1">
    <source>
        <dbReference type="EMBL" id="KAI5670568.1"/>
    </source>
</evidence>
<dbReference type="EMBL" id="CM044703">
    <property type="protein sequence ID" value="KAI5670568.1"/>
    <property type="molecule type" value="Genomic_DNA"/>
</dbReference>
<organism evidence="1 2">
    <name type="scientific">Catharanthus roseus</name>
    <name type="common">Madagascar periwinkle</name>
    <name type="synonym">Vinca rosea</name>
    <dbReference type="NCBI Taxonomy" id="4058"/>
    <lineage>
        <taxon>Eukaryota</taxon>
        <taxon>Viridiplantae</taxon>
        <taxon>Streptophyta</taxon>
        <taxon>Embryophyta</taxon>
        <taxon>Tracheophyta</taxon>
        <taxon>Spermatophyta</taxon>
        <taxon>Magnoliopsida</taxon>
        <taxon>eudicotyledons</taxon>
        <taxon>Gunneridae</taxon>
        <taxon>Pentapetalae</taxon>
        <taxon>asterids</taxon>
        <taxon>lamiids</taxon>
        <taxon>Gentianales</taxon>
        <taxon>Apocynaceae</taxon>
        <taxon>Rauvolfioideae</taxon>
        <taxon>Vinceae</taxon>
        <taxon>Catharanthinae</taxon>
        <taxon>Catharanthus</taxon>
    </lineage>
</organism>
<gene>
    <name evidence="1" type="ORF">M9H77_10932</name>
</gene>
<keyword evidence="2" id="KW-1185">Reference proteome</keyword>
<name>A0ACC0BDC9_CATRO</name>
<accession>A0ACC0BDC9</accession>
<evidence type="ECO:0000313" key="2">
    <source>
        <dbReference type="Proteomes" id="UP001060085"/>
    </source>
</evidence>
<dbReference type="Proteomes" id="UP001060085">
    <property type="component" value="Linkage Group LG03"/>
</dbReference>